<dbReference type="Pfam" id="PF02878">
    <property type="entry name" value="PGM_PMM_I"/>
    <property type="match status" value="1"/>
</dbReference>
<evidence type="ECO:0000313" key="5">
    <source>
        <dbReference type="EMBL" id="ETO30383.1"/>
    </source>
</evidence>
<dbReference type="PANTHER" id="PTHR45955">
    <property type="entry name" value="PHOSPHOACETYLGLUCOSAMINE MUTASE"/>
    <property type="match status" value="1"/>
</dbReference>
<accession>X6NX06</accession>
<dbReference type="GO" id="GO:0005975">
    <property type="term" value="P:carbohydrate metabolic process"/>
    <property type="evidence" value="ECO:0007669"/>
    <property type="project" value="InterPro"/>
</dbReference>
<evidence type="ECO:0000313" key="6">
    <source>
        <dbReference type="Proteomes" id="UP000023152"/>
    </source>
</evidence>
<keyword evidence="2" id="KW-0812">Transmembrane</keyword>
<protein>
    <submittedName>
        <fullName evidence="5">Uncharacterized protein</fullName>
    </submittedName>
</protein>
<dbReference type="Gene3D" id="3.40.120.10">
    <property type="entry name" value="Alpha-D-Glucose-1,6-Bisphosphate, subunit A, domain 3"/>
    <property type="match status" value="2"/>
</dbReference>
<keyword evidence="2" id="KW-1133">Transmembrane helix</keyword>
<feature type="domain" description="Alpha-D-phosphohexomutase alpha/beta/alpha" evidence="3">
    <location>
        <begin position="13"/>
        <end position="71"/>
    </location>
</feature>
<keyword evidence="2" id="KW-0472">Membrane</keyword>
<evidence type="ECO:0000256" key="2">
    <source>
        <dbReference type="SAM" id="Phobius"/>
    </source>
</evidence>
<comment type="similarity">
    <text evidence="1">Belongs to the phosphohexose mutase family.</text>
</comment>
<reference evidence="5 6" key="1">
    <citation type="journal article" date="2013" name="Curr. Biol.">
        <title>The Genome of the Foraminiferan Reticulomyxa filosa.</title>
        <authorList>
            <person name="Glockner G."/>
            <person name="Hulsmann N."/>
            <person name="Schleicher M."/>
            <person name="Noegel A.A."/>
            <person name="Eichinger L."/>
            <person name="Gallinger C."/>
            <person name="Pawlowski J."/>
            <person name="Sierra R."/>
            <person name="Euteneuer U."/>
            <person name="Pillet L."/>
            <person name="Moustafa A."/>
            <person name="Platzer M."/>
            <person name="Groth M."/>
            <person name="Szafranski K."/>
            <person name="Schliwa M."/>
        </authorList>
    </citation>
    <scope>NUCLEOTIDE SEQUENCE [LARGE SCALE GENOMIC DNA]</scope>
</reference>
<feature type="domain" description="Phosphoacetylglucosamine mutase AMG1" evidence="4">
    <location>
        <begin position="254"/>
        <end position="354"/>
    </location>
</feature>
<dbReference type="Proteomes" id="UP000023152">
    <property type="component" value="Unassembled WGS sequence"/>
</dbReference>
<evidence type="ECO:0000256" key="1">
    <source>
        <dbReference type="ARBA" id="ARBA00010231"/>
    </source>
</evidence>
<name>X6NX06_RETFI</name>
<feature type="transmembrane region" description="Helical" evidence="2">
    <location>
        <begin position="222"/>
        <end position="250"/>
    </location>
</feature>
<dbReference type="OrthoDB" id="1928at2759"/>
<feature type="non-terminal residue" evidence="5">
    <location>
        <position position="1"/>
    </location>
</feature>
<dbReference type="GO" id="GO:0006048">
    <property type="term" value="P:UDP-N-acetylglucosamine biosynthetic process"/>
    <property type="evidence" value="ECO:0007669"/>
    <property type="project" value="TreeGrafter"/>
</dbReference>
<dbReference type="InterPro" id="IPR005844">
    <property type="entry name" value="A-D-PHexomutase_a/b/a-I"/>
</dbReference>
<evidence type="ECO:0000259" key="3">
    <source>
        <dbReference type="Pfam" id="PF02878"/>
    </source>
</evidence>
<dbReference type="Pfam" id="PF21404">
    <property type="entry name" value="AMG1_III"/>
    <property type="match status" value="1"/>
</dbReference>
<dbReference type="InterPro" id="IPR016055">
    <property type="entry name" value="A-D-PHexomutase_a/b/a-I/II/III"/>
</dbReference>
<dbReference type="EMBL" id="ASPP01005507">
    <property type="protein sequence ID" value="ETO30383.1"/>
    <property type="molecule type" value="Genomic_DNA"/>
</dbReference>
<dbReference type="InterPro" id="IPR049022">
    <property type="entry name" value="AMG1_III"/>
</dbReference>
<dbReference type="AlphaFoldDB" id="X6NX06"/>
<organism evidence="5 6">
    <name type="scientific">Reticulomyxa filosa</name>
    <dbReference type="NCBI Taxonomy" id="46433"/>
    <lineage>
        <taxon>Eukaryota</taxon>
        <taxon>Sar</taxon>
        <taxon>Rhizaria</taxon>
        <taxon>Retaria</taxon>
        <taxon>Foraminifera</taxon>
        <taxon>Monothalamids</taxon>
        <taxon>Reticulomyxidae</taxon>
        <taxon>Reticulomyxa</taxon>
    </lineage>
</organism>
<proteinExistence type="inferred from homology"/>
<comment type="caution">
    <text evidence="5">The sequence shown here is derived from an EMBL/GenBank/DDBJ whole genome shotgun (WGS) entry which is preliminary data.</text>
</comment>
<dbReference type="OMA" id="VLDDGCC"/>
<dbReference type="SUPFAM" id="SSF53738">
    <property type="entry name" value="Phosphoglucomutase, first 3 domains"/>
    <property type="match status" value="2"/>
</dbReference>
<gene>
    <name evidence="5" type="ORF">RFI_06739</name>
</gene>
<sequence length="435" mass="50079">EVLHYLEVMYEELPHKNVRPIIFIGRDTRPHSSRFAKLLIRACQSVACEVLVRDFGEVTTPQLHYLVRYANRQHICATVESQQYLDNTCDAFFKCLQASGAKKGVKLNGDLVVDCANGVGGIAFQQLCTLLDDTLNIHLVHIPSPEWKVNHECGAEHVQEKTPHVIGNWRQARLASVDGDCDRLIYYYVDQRNHLHILDGDKQMCLFFTFLKKFLDQANVSLTVSLLICLCILFQIFFFLQIFACTHMWYMIYYLKKVLNIEPVCTKTGVKYLHLEAIRYDVGLYFEANGHGALLIRDTAIEKLEQKLSDTNTTSKEKQAVEMLLLCHRLSNQAVGDALTGLLLVELSLHVLQWTIAQWNAIYQDRPSSLTAMKVNDRKVFETTNAEQTCVKPVGLQALYFELDNVLKKKKKKKKKKNRNELMRLWQDIEVDVRL</sequence>
<keyword evidence="6" id="KW-1185">Reference proteome</keyword>
<dbReference type="GO" id="GO:0004610">
    <property type="term" value="F:phosphoacetylglucosamine mutase activity"/>
    <property type="evidence" value="ECO:0007669"/>
    <property type="project" value="TreeGrafter"/>
</dbReference>
<evidence type="ECO:0000259" key="4">
    <source>
        <dbReference type="Pfam" id="PF21404"/>
    </source>
</evidence>
<dbReference type="PANTHER" id="PTHR45955:SF1">
    <property type="entry name" value="PHOSPHOACETYLGLUCOSAMINE MUTASE"/>
    <property type="match status" value="1"/>
</dbReference>